<dbReference type="Pfam" id="PF00005">
    <property type="entry name" value="ABC_tran"/>
    <property type="match status" value="1"/>
</dbReference>
<protein>
    <submittedName>
        <fullName evidence="5">ATP-binding cassette domain-containing protein</fullName>
    </submittedName>
</protein>
<dbReference type="PROSITE" id="PS00211">
    <property type="entry name" value="ABC_TRANSPORTER_1"/>
    <property type="match status" value="1"/>
</dbReference>
<feature type="domain" description="ABC transporter" evidence="4">
    <location>
        <begin position="2"/>
        <end position="232"/>
    </location>
</feature>
<accession>A0A7G7VKI3</accession>
<evidence type="ECO:0000256" key="2">
    <source>
        <dbReference type="ARBA" id="ARBA00022741"/>
    </source>
</evidence>
<evidence type="ECO:0000313" key="5">
    <source>
        <dbReference type="EMBL" id="QNH54626.1"/>
    </source>
</evidence>
<gene>
    <name evidence="5" type="ORF">H1B31_01265</name>
</gene>
<dbReference type="Gene3D" id="3.40.50.300">
    <property type="entry name" value="P-loop containing nucleotide triphosphate hydrolases"/>
    <property type="match status" value="1"/>
</dbReference>
<dbReference type="PANTHER" id="PTHR42781:SF4">
    <property type="entry name" value="SPERMIDINE_PUTRESCINE IMPORT ATP-BINDING PROTEIN POTA"/>
    <property type="match status" value="1"/>
</dbReference>
<name>A0A7G7VKI3_9FIRM</name>
<keyword evidence="6" id="KW-1185">Reference proteome</keyword>
<dbReference type="EMBL" id="CP060204">
    <property type="protein sequence ID" value="QNH54626.1"/>
    <property type="molecule type" value="Genomic_DNA"/>
</dbReference>
<dbReference type="GO" id="GO:0016887">
    <property type="term" value="F:ATP hydrolysis activity"/>
    <property type="evidence" value="ECO:0007669"/>
    <property type="project" value="InterPro"/>
</dbReference>
<dbReference type="SMART" id="SM00382">
    <property type="entry name" value="AAA"/>
    <property type="match status" value="1"/>
</dbReference>
<evidence type="ECO:0000256" key="1">
    <source>
        <dbReference type="ARBA" id="ARBA00022448"/>
    </source>
</evidence>
<dbReference type="InterPro" id="IPR050093">
    <property type="entry name" value="ABC_SmlMolc_Importer"/>
</dbReference>
<keyword evidence="1" id="KW-0813">Transport</keyword>
<dbReference type="InterPro" id="IPR027417">
    <property type="entry name" value="P-loop_NTPase"/>
</dbReference>
<dbReference type="SUPFAM" id="SSF52540">
    <property type="entry name" value="P-loop containing nucleoside triphosphate hydrolases"/>
    <property type="match status" value="1"/>
</dbReference>
<evidence type="ECO:0000256" key="3">
    <source>
        <dbReference type="ARBA" id="ARBA00022840"/>
    </source>
</evidence>
<keyword evidence="3 5" id="KW-0067">ATP-binding</keyword>
<dbReference type="InterPro" id="IPR017871">
    <property type="entry name" value="ABC_transporter-like_CS"/>
</dbReference>
<evidence type="ECO:0000313" key="6">
    <source>
        <dbReference type="Proteomes" id="UP000515480"/>
    </source>
</evidence>
<dbReference type="Proteomes" id="UP000515480">
    <property type="component" value="Chromosome"/>
</dbReference>
<dbReference type="RefSeq" id="WP_185980578.1">
    <property type="nucleotide sequence ID" value="NZ_CP060204.1"/>
</dbReference>
<dbReference type="InterPro" id="IPR003593">
    <property type="entry name" value="AAA+_ATPase"/>
</dbReference>
<organism evidence="5 6">
    <name type="scientific">Selenomonas timonae</name>
    <dbReference type="NCBI Taxonomy" id="2754044"/>
    <lineage>
        <taxon>Bacteria</taxon>
        <taxon>Bacillati</taxon>
        <taxon>Bacillota</taxon>
        <taxon>Negativicutes</taxon>
        <taxon>Selenomonadales</taxon>
        <taxon>Selenomonadaceae</taxon>
        <taxon>Selenomonas</taxon>
    </lineage>
</organism>
<sequence>MKLIVNIEKRLRDFTLAANFTLTDTTLALLGASGSGKSMTLKCIAGLERPDCGQIVLNGRTLYDSAMGINLPPQARNVGYLFQNYALFPNMTVRENIIFALDGTREEKESIFKENVARFSLEGLENAYPANLSGGQQQRVAFARILARGADVLLLDEPLSALDTHLKWQIEIALREILAMQDISAILVTHDRDEAFRIAQEIATVDRGQLTTPMDKHELFRSPGTRAATTLTGCKNISAARRVDETHVTATDWGITLRVADATTNVRHIAVRAHYLVLASESDADALPARIAEVIESTFTYIVMLRFADGAMPIRWEIDKATWHPHEAGIGDTLHFNFPVEELMLLRD</sequence>
<dbReference type="InterPro" id="IPR003439">
    <property type="entry name" value="ABC_transporter-like_ATP-bd"/>
</dbReference>
<dbReference type="PANTHER" id="PTHR42781">
    <property type="entry name" value="SPERMIDINE/PUTRESCINE IMPORT ATP-BINDING PROTEIN POTA"/>
    <property type="match status" value="1"/>
</dbReference>
<reference evidence="5 6" key="1">
    <citation type="submission" date="2020-07" db="EMBL/GenBank/DDBJ databases">
        <title>Complete genome and description of Selenomonas timonensis sp. nov., a new bacterium isolated from a gingivitis subject.</title>
        <authorList>
            <person name="Antezack A."/>
        </authorList>
    </citation>
    <scope>NUCLEOTIDE SEQUENCE [LARGE SCALE GENOMIC DNA]</scope>
    <source>
        <strain evidence="5 6">Marseille-Q3039</strain>
    </source>
</reference>
<dbReference type="PROSITE" id="PS50893">
    <property type="entry name" value="ABC_TRANSPORTER_2"/>
    <property type="match status" value="1"/>
</dbReference>
<dbReference type="KEGG" id="stim:H1B31_01265"/>
<evidence type="ECO:0000259" key="4">
    <source>
        <dbReference type="PROSITE" id="PS50893"/>
    </source>
</evidence>
<dbReference type="GO" id="GO:0005524">
    <property type="term" value="F:ATP binding"/>
    <property type="evidence" value="ECO:0007669"/>
    <property type="project" value="UniProtKB-KW"/>
</dbReference>
<keyword evidence="2" id="KW-0547">Nucleotide-binding</keyword>
<proteinExistence type="predicted"/>
<dbReference type="AlphaFoldDB" id="A0A7G7VKI3"/>